<dbReference type="EMBL" id="FRAI01000006">
    <property type="protein sequence ID" value="SHJ79542.1"/>
    <property type="molecule type" value="Genomic_DNA"/>
</dbReference>
<accession>A0A1M6M7U7</accession>
<dbReference type="Proteomes" id="UP000243547">
    <property type="component" value="Unassembled WGS sequence"/>
</dbReference>
<sequence>MMKDILELNRQLRQSIEKRDQYQLQCSLVDKELYEAIYSKYLAEVENINYIIKQAKAIYPREDFHILNKKYKKKRSFLKK</sequence>
<evidence type="ECO:0000313" key="1">
    <source>
        <dbReference type="EMBL" id="SHJ79542.1"/>
    </source>
</evidence>
<protein>
    <submittedName>
        <fullName evidence="1">Uncharacterized protein</fullName>
    </submittedName>
</protein>
<gene>
    <name evidence="1" type="ORF">SAMN02745227_00704</name>
</gene>
<name>A0A1M6M7U7_9FIRM</name>
<evidence type="ECO:0000313" key="2">
    <source>
        <dbReference type="Proteomes" id="UP000243547"/>
    </source>
</evidence>
<reference evidence="2" key="1">
    <citation type="submission" date="2016-11" db="EMBL/GenBank/DDBJ databases">
        <authorList>
            <person name="Varghese N."/>
            <person name="Submissions S."/>
        </authorList>
    </citation>
    <scope>NUCLEOTIDE SEQUENCE [LARGE SCALE GENOMIC DNA]</scope>
    <source>
        <strain evidence="2">DSM 14826</strain>
    </source>
</reference>
<proteinExistence type="predicted"/>
<dbReference type="AlphaFoldDB" id="A0A1M6M7U7"/>
<organism evidence="1 2">
    <name type="scientific">Anaerobranca californiensis DSM 14826</name>
    <dbReference type="NCBI Taxonomy" id="1120989"/>
    <lineage>
        <taxon>Bacteria</taxon>
        <taxon>Bacillati</taxon>
        <taxon>Bacillota</taxon>
        <taxon>Clostridia</taxon>
        <taxon>Eubacteriales</taxon>
        <taxon>Proteinivoracaceae</taxon>
        <taxon>Anaerobranca</taxon>
    </lineage>
</organism>
<keyword evidence="2" id="KW-1185">Reference proteome</keyword>
<dbReference type="STRING" id="1120989.SAMN02745227_00704"/>